<evidence type="ECO:0000259" key="1">
    <source>
        <dbReference type="Pfam" id="PF00884"/>
    </source>
</evidence>
<comment type="caution">
    <text evidence="2">The sequence shown here is derived from an EMBL/GenBank/DDBJ whole genome shotgun (WGS) entry which is preliminary data.</text>
</comment>
<keyword evidence="3" id="KW-1185">Reference proteome</keyword>
<accession>A0A146G669</accession>
<dbReference type="Pfam" id="PF00884">
    <property type="entry name" value="Sulfatase"/>
    <property type="match status" value="1"/>
</dbReference>
<dbReference type="PANTHER" id="PTHR43751">
    <property type="entry name" value="SULFATASE"/>
    <property type="match status" value="1"/>
</dbReference>
<feature type="domain" description="Sulfatase N-terminal" evidence="1">
    <location>
        <begin position="47"/>
        <end position="357"/>
    </location>
</feature>
<dbReference type="PANTHER" id="PTHR43751:SF3">
    <property type="entry name" value="SULFATASE N-TERMINAL DOMAIN-CONTAINING PROTEIN"/>
    <property type="match status" value="1"/>
</dbReference>
<gene>
    <name evidence="2" type="ORF">TSACC_21436</name>
</gene>
<dbReference type="InterPro" id="IPR017850">
    <property type="entry name" value="Alkaline_phosphatase_core_sf"/>
</dbReference>
<reference evidence="3" key="1">
    <citation type="journal article" date="2017" name="Genome Announc.">
        <title>Draft Genome Sequence of Terrimicrobium sacchariphilum NM-5T, a Facultative Anaerobic Soil Bacterium of the Class Spartobacteria.</title>
        <authorList>
            <person name="Qiu Y.L."/>
            <person name="Tourlousse D.M."/>
            <person name="Matsuura N."/>
            <person name="Ohashi A."/>
            <person name="Sekiguchi Y."/>
        </authorList>
    </citation>
    <scope>NUCLEOTIDE SEQUENCE [LARGE SCALE GENOMIC DNA]</scope>
    <source>
        <strain evidence="3">NM-5</strain>
    </source>
</reference>
<dbReference type="SUPFAM" id="SSF53649">
    <property type="entry name" value="Alkaline phosphatase-like"/>
    <property type="match status" value="1"/>
</dbReference>
<proteinExistence type="predicted"/>
<organism evidence="2 3">
    <name type="scientific">Terrimicrobium sacchariphilum</name>
    <dbReference type="NCBI Taxonomy" id="690879"/>
    <lineage>
        <taxon>Bacteria</taxon>
        <taxon>Pseudomonadati</taxon>
        <taxon>Verrucomicrobiota</taxon>
        <taxon>Terrimicrobiia</taxon>
        <taxon>Terrimicrobiales</taxon>
        <taxon>Terrimicrobiaceae</taxon>
        <taxon>Terrimicrobium</taxon>
    </lineage>
</organism>
<dbReference type="EMBL" id="BDCO01000002">
    <property type="protein sequence ID" value="GAT33031.1"/>
    <property type="molecule type" value="Genomic_DNA"/>
</dbReference>
<dbReference type="STRING" id="690879.TSACC_21436"/>
<evidence type="ECO:0000313" key="3">
    <source>
        <dbReference type="Proteomes" id="UP000076023"/>
    </source>
</evidence>
<name>A0A146G669_TERSA</name>
<dbReference type="Gene3D" id="3.40.720.10">
    <property type="entry name" value="Alkaline Phosphatase, subunit A"/>
    <property type="match status" value="1"/>
</dbReference>
<dbReference type="AlphaFoldDB" id="A0A146G669"/>
<protein>
    <submittedName>
        <fullName evidence="2">Arylsulfatase A</fullName>
    </submittedName>
</protein>
<evidence type="ECO:0000313" key="2">
    <source>
        <dbReference type="EMBL" id="GAT33031.1"/>
    </source>
</evidence>
<dbReference type="FunCoup" id="A0A146G669">
    <property type="interactions" value="66"/>
</dbReference>
<dbReference type="InParanoid" id="A0A146G669"/>
<dbReference type="Gene3D" id="3.30.1120.10">
    <property type="match status" value="1"/>
</dbReference>
<sequence>MGKMKSNLVAKRAFGGISRAGKAGKALACLAAMWGLHGGLEAAEGKPNIIFILADDLGYGDLGSYGQTKVQTPALDQMAKEGMRFTQFYAGATVCAPSRSVLLTGLHGGHTAVRALPYHAVPPYKDGEPPIPASAPSLGTLAKDAGYSTAIIGKWGLGAVGSEGDPNKQGFELAYGYIDHGEAHNYYPKFLWRNGAKEPASGYSHDRFTEEALKFLNTNKDKPFFIYLPYTIPHFNLNPPSVDPYAEKDWPQVGKQRAAMITRLDRDVGRILDELKKLGIADNTLVLFTSDNGPTPESGAPLELFNSAGGLRGIKRDLYEGGIRVPLIAWWPGTVPSDTTSDFVGSFCDVLPTLAQVEGVPIPPGMDGVSMLPELKGKHPEQQQHTVLYWETVEKGGAQAVRMGRWKGVLKGICSKSPGKFELYDLNTDPAEKTDLAAQHPEQVKILMEAIKKEHVTSPIFPLNVEERQAAQATNARVPSP</sequence>
<dbReference type="Proteomes" id="UP000076023">
    <property type="component" value="Unassembled WGS sequence"/>
</dbReference>
<dbReference type="CDD" id="cd16145">
    <property type="entry name" value="ARS_like"/>
    <property type="match status" value="1"/>
</dbReference>
<dbReference type="InterPro" id="IPR000917">
    <property type="entry name" value="Sulfatase_N"/>
</dbReference>
<dbReference type="InterPro" id="IPR052701">
    <property type="entry name" value="GAG_Ulvan_Degrading_Sulfatases"/>
</dbReference>